<dbReference type="InterPro" id="IPR012893">
    <property type="entry name" value="HipA-like_C"/>
</dbReference>
<dbReference type="STRING" id="1177982.SAMN04489711_11927"/>
<dbReference type="PANTHER" id="PTHR37419">
    <property type="entry name" value="SERINE/THREONINE-PROTEIN KINASE TOXIN HIPA"/>
    <property type="match status" value="1"/>
</dbReference>
<dbReference type="Pfam" id="PF07804">
    <property type="entry name" value="HipA_C"/>
    <property type="match status" value="1"/>
</dbReference>
<evidence type="ECO:0000259" key="5">
    <source>
        <dbReference type="Pfam" id="PF13657"/>
    </source>
</evidence>
<dbReference type="GO" id="GO:0005829">
    <property type="term" value="C:cytosol"/>
    <property type="evidence" value="ECO:0007669"/>
    <property type="project" value="TreeGrafter"/>
</dbReference>
<dbReference type="InterPro" id="IPR017508">
    <property type="entry name" value="HipA_N1"/>
</dbReference>
<evidence type="ECO:0000256" key="3">
    <source>
        <dbReference type="ARBA" id="ARBA00022777"/>
    </source>
</evidence>
<evidence type="ECO:0000256" key="2">
    <source>
        <dbReference type="ARBA" id="ARBA00022679"/>
    </source>
</evidence>
<dbReference type="Pfam" id="PF13657">
    <property type="entry name" value="Couple_hipA"/>
    <property type="match status" value="1"/>
</dbReference>
<keyword evidence="7" id="KW-1185">Reference proteome</keyword>
<evidence type="ECO:0000313" key="6">
    <source>
        <dbReference type="EMBL" id="SFF24318.1"/>
    </source>
</evidence>
<name>A0A1I2H453_9BURK</name>
<evidence type="ECO:0000256" key="1">
    <source>
        <dbReference type="ARBA" id="ARBA00010164"/>
    </source>
</evidence>
<dbReference type="GO" id="GO:0004674">
    <property type="term" value="F:protein serine/threonine kinase activity"/>
    <property type="evidence" value="ECO:0007669"/>
    <property type="project" value="TreeGrafter"/>
</dbReference>
<dbReference type="EMBL" id="FONX01000019">
    <property type="protein sequence ID" value="SFF24318.1"/>
    <property type="molecule type" value="Genomic_DNA"/>
</dbReference>
<dbReference type="RefSeq" id="WP_092941531.1">
    <property type="nucleotide sequence ID" value="NZ_FONX01000019.1"/>
</dbReference>
<dbReference type="OrthoDB" id="9805913at2"/>
<dbReference type="AlphaFoldDB" id="A0A1I2H453"/>
<proteinExistence type="inferred from homology"/>
<feature type="domain" description="HipA-like C-terminal" evidence="4">
    <location>
        <begin position="178"/>
        <end position="387"/>
    </location>
</feature>
<dbReference type="Gene3D" id="1.10.1070.20">
    <property type="match status" value="1"/>
</dbReference>
<protein>
    <submittedName>
        <fullName evidence="6">Serine/threonine-protein kinase HipA</fullName>
    </submittedName>
</protein>
<sequence length="431" mass="47207">MAQTRLHVCLGAAETLVGSLTFESTGNREHSVFQYAEDWLENPRAFALEPGLPLDDQRRFFKAEAPRGSPLPHAVADSLPDSWGRSIIRKDATLYRDRGGPLTEVDYLASVDDFSRMGALRYRLDGRDGPFLAGEPAGRHVVPPLLQLDQLSHEIAAFERNEPDMVALRRLRQIGTVFGGARPKCSILDADGSLALAKFTSITDTMAVERAEVMTLALASRCGLRAAQARIEMSAGLPVAILRRFDRLNGGRRPYISAQTLLEAPTADGSTYVEIAEAIRMHSIDPTAALEELFKRIAFTILVSNVDDHLKNHGFLYVGQKQWELSPLFDVNPAPDRFRELKTAIADVAEPEASVTLLVDSAVFFDIDRDTAAASIQSMAQAIAESWRGLADSVGMTRKERDVFEGAFVHSEAKAALGMAPAPATRVLPRP</sequence>
<keyword evidence="2" id="KW-0808">Transferase</keyword>
<dbReference type="PANTHER" id="PTHR37419:SF8">
    <property type="entry name" value="TOXIN YJJJ"/>
    <property type="match status" value="1"/>
</dbReference>
<evidence type="ECO:0000313" key="7">
    <source>
        <dbReference type="Proteomes" id="UP000199119"/>
    </source>
</evidence>
<keyword evidence="3 6" id="KW-0418">Kinase</keyword>
<reference evidence="7" key="1">
    <citation type="submission" date="2016-10" db="EMBL/GenBank/DDBJ databases">
        <authorList>
            <person name="Varghese N."/>
            <person name="Submissions S."/>
        </authorList>
    </citation>
    <scope>NUCLEOTIDE SEQUENCE [LARGE SCALE GENOMIC DNA]</scope>
    <source>
        <strain evidence="7">DSM 27981</strain>
    </source>
</reference>
<dbReference type="Proteomes" id="UP000199119">
    <property type="component" value="Unassembled WGS sequence"/>
</dbReference>
<organism evidence="6 7">
    <name type="scientific">Paracidovorax wautersii</name>
    <dbReference type="NCBI Taxonomy" id="1177982"/>
    <lineage>
        <taxon>Bacteria</taxon>
        <taxon>Pseudomonadati</taxon>
        <taxon>Pseudomonadota</taxon>
        <taxon>Betaproteobacteria</taxon>
        <taxon>Burkholderiales</taxon>
        <taxon>Comamonadaceae</taxon>
        <taxon>Paracidovorax</taxon>
    </lineage>
</organism>
<comment type="similarity">
    <text evidence="1">Belongs to the HipA Ser/Thr kinase family.</text>
</comment>
<evidence type="ECO:0000259" key="4">
    <source>
        <dbReference type="Pfam" id="PF07804"/>
    </source>
</evidence>
<dbReference type="InterPro" id="IPR052028">
    <property type="entry name" value="HipA_Ser/Thr_kinase"/>
</dbReference>
<feature type="domain" description="HipA N-terminal subdomain 1" evidence="5">
    <location>
        <begin position="13"/>
        <end position="110"/>
    </location>
</feature>
<accession>A0A1I2H453</accession>
<gene>
    <name evidence="6" type="ORF">SAMN04489711_11927</name>
</gene>